<dbReference type="NCBIfam" id="TIGR01727">
    <property type="entry name" value="oligo_HPY"/>
    <property type="match status" value="2"/>
</dbReference>
<evidence type="ECO:0000256" key="8">
    <source>
        <dbReference type="ARBA" id="ARBA00038852"/>
    </source>
</evidence>
<comment type="caution">
    <text evidence="11">The sequence shown here is derived from an EMBL/GenBank/DDBJ whole genome shotgun (WGS) entry which is preliminary data.</text>
</comment>
<dbReference type="AlphaFoldDB" id="A0A8J6P9H6"/>
<evidence type="ECO:0000313" key="12">
    <source>
        <dbReference type="Proteomes" id="UP000654401"/>
    </source>
</evidence>
<dbReference type="PROSITE" id="PS50893">
    <property type="entry name" value="ABC_TRANSPORTER_2"/>
    <property type="match status" value="2"/>
</dbReference>
<evidence type="ECO:0000256" key="3">
    <source>
        <dbReference type="ARBA" id="ARBA00022448"/>
    </source>
</evidence>
<dbReference type="CDD" id="cd03257">
    <property type="entry name" value="ABC_NikE_OppD_transporters"/>
    <property type="match status" value="2"/>
</dbReference>
<evidence type="ECO:0000259" key="10">
    <source>
        <dbReference type="PROSITE" id="PS50893"/>
    </source>
</evidence>
<feature type="domain" description="ABC transporter" evidence="10">
    <location>
        <begin position="363"/>
        <end position="599"/>
    </location>
</feature>
<gene>
    <name evidence="11" type="ORF">H8D24_02490</name>
</gene>
<dbReference type="InterPro" id="IPR027417">
    <property type="entry name" value="P-loop_NTPase"/>
</dbReference>
<evidence type="ECO:0000313" key="11">
    <source>
        <dbReference type="EMBL" id="MBC8519262.1"/>
    </source>
</evidence>
<evidence type="ECO:0000256" key="2">
    <source>
        <dbReference type="ARBA" id="ARBA00005417"/>
    </source>
</evidence>
<proteinExistence type="inferred from homology"/>
<dbReference type="EMBL" id="JACNFK010000020">
    <property type="protein sequence ID" value="MBC8519262.1"/>
    <property type="molecule type" value="Genomic_DNA"/>
</dbReference>
<dbReference type="InterPro" id="IPR003593">
    <property type="entry name" value="AAA+_ATPase"/>
</dbReference>
<evidence type="ECO:0000256" key="7">
    <source>
        <dbReference type="ARBA" id="ARBA00023136"/>
    </source>
</evidence>
<dbReference type="SMART" id="SM00382">
    <property type="entry name" value="AAA"/>
    <property type="match status" value="2"/>
</dbReference>
<dbReference type="NCBIfam" id="NF008453">
    <property type="entry name" value="PRK11308.1"/>
    <property type="match status" value="2"/>
</dbReference>
<dbReference type="GO" id="GO:0005524">
    <property type="term" value="F:ATP binding"/>
    <property type="evidence" value="ECO:0007669"/>
    <property type="project" value="UniProtKB-KW"/>
</dbReference>
<dbReference type="Gene3D" id="3.40.50.300">
    <property type="entry name" value="P-loop containing nucleotide triphosphate hydrolases"/>
    <property type="match status" value="2"/>
</dbReference>
<comment type="catalytic activity">
    <reaction evidence="9">
        <text>a dipeptide(out) + ATP + H2O = a dipeptide(in) + ADP + phosphate + H(+)</text>
        <dbReference type="Rhea" id="RHEA:23120"/>
        <dbReference type="ChEBI" id="CHEBI:15377"/>
        <dbReference type="ChEBI" id="CHEBI:15378"/>
        <dbReference type="ChEBI" id="CHEBI:30616"/>
        <dbReference type="ChEBI" id="CHEBI:43474"/>
        <dbReference type="ChEBI" id="CHEBI:90799"/>
        <dbReference type="ChEBI" id="CHEBI:456216"/>
        <dbReference type="EC" id="7.4.2.9"/>
    </reaction>
</comment>
<protein>
    <recommendedName>
        <fullName evidence="8">ABC-type dipeptide transporter</fullName>
        <ecNumber evidence="8">7.4.2.9</ecNumber>
    </recommendedName>
</protein>
<keyword evidence="7" id="KW-0472">Membrane</keyword>
<evidence type="ECO:0000256" key="1">
    <source>
        <dbReference type="ARBA" id="ARBA00004417"/>
    </source>
</evidence>
<keyword evidence="4" id="KW-1003">Cell membrane</keyword>
<keyword evidence="5" id="KW-0547">Nucleotide-binding</keyword>
<organism evidence="11 12">
    <name type="scientific">Candidatus Thiopontia autotrophica</name>
    <dbReference type="NCBI Taxonomy" id="2841688"/>
    <lineage>
        <taxon>Bacteria</taxon>
        <taxon>Pseudomonadati</taxon>
        <taxon>Pseudomonadota</taxon>
        <taxon>Gammaproteobacteria</taxon>
        <taxon>Candidatus Thiopontia</taxon>
    </lineage>
</organism>
<dbReference type="Proteomes" id="UP000654401">
    <property type="component" value="Unassembled WGS sequence"/>
</dbReference>
<keyword evidence="6 11" id="KW-0067">ATP-binding</keyword>
<dbReference type="PANTHER" id="PTHR43297:SF2">
    <property type="entry name" value="DIPEPTIDE TRANSPORT ATP-BINDING PROTEIN DPPD"/>
    <property type="match status" value="1"/>
</dbReference>
<dbReference type="InterPro" id="IPR050388">
    <property type="entry name" value="ABC_Ni/Peptide_Import"/>
</dbReference>
<evidence type="ECO:0000256" key="9">
    <source>
        <dbReference type="ARBA" id="ARBA00047356"/>
    </source>
</evidence>
<dbReference type="FunFam" id="3.40.50.300:FF:000016">
    <property type="entry name" value="Oligopeptide ABC transporter ATP-binding component"/>
    <property type="match status" value="2"/>
</dbReference>
<comment type="similarity">
    <text evidence="2">Belongs to the ABC transporter superfamily.</text>
</comment>
<keyword evidence="3" id="KW-0813">Transport</keyword>
<dbReference type="PROSITE" id="PS00211">
    <property type="entry name" value="ABC_TRANSPORTER_1"/>
    <property type="match status" value="2"/>
</dbReference>
<dbReference type="InterPro" id="IPR013563">
    <property type="entry name" value="Oligopep_ABC_C"/>
</dbReference>
<dbReference type="GO" id="GO:0055085">
    <property type="term" value="P:transmembrane transport"/>
    <property type="evidence" value="ECO:0007669"/>
    <property type="project" value="UniProtKB-ARBA"/>
</dbReference>
<dbReference type="GO" id="GO:0015833">
    <property type="term" value="P:peptide transport"/>
    <property type="evidence" value="ECO:0007669"/>
    <property type="project" value="InterPro"/>
</dbReference>
<sequence>MSLKVSNLQVWFYTRHGAARAVDGVSLEINNGETFALLGESGCGKSITALSIMQLLPEAPLARLRGDILLDGENLLDLPERKMRKVRGRRIAMIFQEPMTSLNPVLSVGDQVGEVLQHHFGVKGAEQRRRVIELLEDVGLPDPAQRIDIYPHQLSGGMKQRVMIAIALAAEPDILIADEPTTALDVTIQAQILKLLRRLQRERGMAILLITHDLGVVAEMADRVAVMYAGQLIEQAPRAPFFAHPSHPYTRRLFAAIPDSRKRSQPLSMLHGTVPVLTQEFRGCRFHNRCDRGWELCTESSPKWFPTSKGQAVRCHLFDPKLELADQRDSGEQTAADSYHSAESSDDGSALLKVEGLKVHFPVKKGLFHKTVGYVKAVDGVDLSIGAGRTVALVGESGCGKTTVGKSILRLLDTTAGSIIFDRVDLGALEGDELRKIRSDFQMIFQDPYASMNPRMMVADIIGEGMDSLLEESGKKRVSELLEEVGLTAEMAGRYPHEFSGGQRQRIAIARALAVNPRLLVCDEPTSALDVSVQAQILNLLRRLQQQQGISYLFITHNLSVVSWFAQEVAVMYLGKIVEYGTVEEVMTKPLHPYTQALLSAVPVINQESGREVIQLEGDQASPTNPPSGCPFHPRCPQALERCSSEVPVHREVGDGHRVSCLLVDVTA</sequence>
<comment type="subcellular location">
    <subcellularLocation>
        <location evidence="1">Cell inner membrane</location>
        <topology evidence="1">Peripheral membrane protein</topology>
    </subcellularLocation>
</comment>
<accession>A0A8J6P9H6</accession>
<dbReference type="InterPro" id="IPR017871">
    <property type="entry name" value="ABC_transporter-like_CS"/>
</dbReference>
<dbReference type="GO" id="GO:0005886">
    <property type="term" value="C:plasma membrane"/>
    <property type="evidence" value="ECO:0007669"/>
    <property type="project" value="UniProtKB-SubCell"/>
</dbReference>
<evidence type="ECO:0000256" key="6">
    <source>
        <dbReference type="ARBA" id="ARBA00022840"/>
    </source>
</evidence>
<dbReference type="PANTHER" id="PTHR43297">
    <property type="entry name" value="OLIGOPEPTIDE TRANSPORT ATP-BINDING PROTEIN APPD"/>
    <property type="match status" value="1"/>
</dbReference>
<dbReference type="EC" id="7.4.2.9" evidence="8"/>
<evidence type="ECO:0000256" key="5">
    <source>
        <dbReference type="ARBA" id="ARBA00022741"/>
    </source>
</evidence>
<dbReference type="InterPro" id="IPR003439">
    <property type="entry name" value="ABC_transporter-like_ATP-bd"/>
</dbReference>
<name>A0A8J6P9H6_9GAMM</name>
<feature type="domain" description="ABC transporter" evidence="10">
    <location>
        <begin position="3"/>
        <end position="254"/>
    </location>
</feature>
<dbReference type="Pfam" id="PF00005">
    <property type="entry name" value="ABC_tran"/>
    <property type="match status" value="2"/>
</dbReference>
<dbReference type="NCBIfam" id="NF007739">
    <property type="entry name" value="PRK10419.1"/>
    <property type="match status" value="2"/>
</dbReference>
<reference evidence="11 12" key="1">
    <citation type="submission" date="2020-08" db="EMBL/GenBank/DDBJ databases">
        <title>Bridging the membrane lipid divide: bacteria of the FCB group superphylum have the potential to synthesize archaeal ether lipids.</title>
        <authorList>
            <person name="Villanueva L."/>
            <person name="Von Meijenfeldt F.A.B."/>
            <person name="Westbye A.B."/>
            <person name="Yadav S."/>
            <person name="Hopmans E.C."/>
            <person name="Dutilh B.E."/>
            <person name="Sinninghe Damste J.S."/>
        </authorList>
    </citation>
    <scope>NUCLEOTIDE SEQUENCE [LARGE SCALE GENOMIC DNA]</scope>
    <source>
        <strain evidence="11">NIOZ-UU100</strain>
    </source>
</reference>
<dbReference type="SUPFAM" id="SSF52540">
    <property type="entry name" value="P-loop containing nucleoside triphosphate hydrolases"/>
    <property type="match status" value="2"/>
</dbReference>
<evidence type="ECO:0000256" key="4">
    <source>
        <dbReference type="ARBA" id="ARBA00022475"/>
    </source>
</evidence>
<dbReference type="Pfam" id="PF08352">
    <property type="entry name" value="oligo_HPY"/>
    <property type="match status" value="2"/>
</dbReference>
<dbReference type="GO" id="GO:0016887">
    <property type="term" value="F:ATP hydrolysis activity"/>
    <property type="evidence" value="ECO:0007669"/>
    <property type="project" value="InterPro"/>
</dbReference>